<reference evidence="2 3" key="1">
    <citation type="submission" date="2020-12" db="EMBL/GenBank/DDBJ databases">
        <title>Metabolic potential, ecology and presence of endohyphal bacteria is reflected in genomic diversity of Mucoromycotina.</title>
        <authorList>
            <person name="Muszewska A."/>
            <person name="Okrasinska A."/>
            <person name="Steczkiewicz K."/>
            <person name="Drgas O."/>
            <person name="Orlowska M."/>
            <person name="Perlinska-Lenart U."/>
            <person name="Aleksandrzak-Piekarczyk T."/>
            <person name="Szatraj K."/>
            <person name="Zielenkiewicz U."/>
            <person name="Pilsyk S."/>
            <person name="Malc E."/>
            <person name="Mieczkowski P."/>
            <person name="Kruszewska J.S."/>
            <person name="Biernat P."/>
            <person name="Pawlowska J."/>
        </authorList>
    </citation>
    <scope>NUCLEOTIDE SEQUENCE [LARGE SCALE GENOMIC DNA]</scope>
    <source>
        <strain evidence="2 3">CBS 142.35</strain>
    </source>
</reference>
<evidence type="ECO:0000313" key="2">
    <source>
        <dbReference type="EMBL" id="KAG2213747.1"/>
    </source>
</evidence>
<dbReference type="InterPro" id="IPR036397">
    <property type="entry name" value="RNaseH_sf"/>
</dbReference>
<name>A0A8H7RP78_9FUNG</name>
<evidence type="ECO:0000256" key="1">
    <source>
        <dbReference type="SAM" id="MobiDB-lite"/>
    </source>
</evidence>
<dbReference type="AlphaFoldDB" id="A0A8H7RP78"/>
<dbReference type="OrthoDB" id="2290521at2759"/>
<accession>A0A8H7RP78</accession>
<feature type="compositionally biased region" description="Basic residues" evidence="1">
    <location>
        <begin position="1"/>
        <end position="16"/>
    </location>
</feature>
<proteinExistence type="predicted"/>
<dbReference type="PANTHER" id="PTHR35871:SF1">
    <property type="entry name" value="CXC1-LIKE CYSTEINE CLUSTER ASSOCIATED WITH KDZ TRANSPOSASES DOMAIN-CONTAINING PROTEIN"/>
    <property type="match status" value="1"/>
</dbReference>
<comment type="caution">
    <text evidence="2">The sequence shown here is derived from an EMBL/GenBank/DDBJ whole genome shotgun (WGS) entry which is preliminary data.</text>
</comment>
<keyword evidence="3" id="KW-1185">Reference proteome</keyword>
<protein>
    <recommendedName>
        <fullName evidence="4">DDE-1 domain-containing protein</fullName>
    </recommendedName>
</protein>
<dbReference type="Gene3D" id="3.30.420.10">
    <property type="entry name" value="Ribonuclease H-like superfamily/Ribonuclease H"/>
    <property type="match status" value="1"/>
</dbReference>
<evidence type="ECO:0000313" key="3">
    <source>
        <dbReference type="Proteomes" id="UP000646827"/>
    </source>
</evidence>
<organism evidence="2 3">
    <name type="scientific">Circinella minor</name>
    <dbReference type="NCBI Taxonomy" id="1195481"/>
    <lineage>
        <taxon>Eukaryota</taxon>
        <taxon>Fungi</taxon>
        <taxon>Fungi incertae sedis</taxon>
        <taxon>Mucoromycota</taxon>
        <taxon>Mucoromycotina</taxon>
        <taxon>Mucoromycetes</taxon>
        <taxon>Mucorales</taxon>
        <taxon>Lichtheimiaceae</taxon>
        <taxon>Circinella</taxon>
    </lineage>
</organism>
<dbReference type="Proteomes" id="UP000646827">
    <property type="component" value="Unassembled WGS sequence"/>
</dbReference>
<evidence type="ECO:0008006" key="4">
    <source>
        <dbReference type="Google" id="ProtNLM"/>
    </source>
</evidence>
<feature type="region of interest" description="Disordered" evidence="1">
    <location>
        <begin position="73"/>
        <end position="97"/>
    </location>
</feature>
<dbReference type="EMBL" id="JAEPRB010000658">
    <property type="protein sequence ID" value="KAG2213747.1"/>
    <property type="molecule type" value="Genomic_DNA"/>
</dbReference>
<gene>
    <name evidence="2" type="ORF">INT45_004653</name>
</gene>
<dbReference type="PANTHER" id="PTHR35871">
    <property type="entry name" value="EXPRESSED PROTEIN"/>
    <property type="match status" value="1"/>
</dbReference>
<feature type="compositionally biased region" description="Basic and acidic residues" evidence="1">
    <location>
        <begin position="74"/>
        <end position="90"/>
    </location>
</feature>
<dbReference type="GO" id="GO:0003676">
    <property type="term" value="F:nucleic acid binding"/>
    <property type="evidence" value="ECO:0007669"/>
    <property type="project" value="InterPro"/>
</dbReference>
<sequence>MVAINNRKRLSRNRKKNAQERFISKQTNTQESDKEKIKEDWELLGLTSDDMKNVCRKLNLSWKKGADSGLRGVYQKDSRTTKWRQGKSDKSNSVSNVTSHSILSFPGFEVQKKSTTNCEERIKKEQQKTAMQLKMQQSLNTISLQISPKISSQSIFNAQSSYNICRLQCVHRFLTYSLQGMNKTQASAKAANELWNVARKVRNWLQRQRPQQRNLIDLKKYIDEELIPKQLGIMGTFSLMTLWNYLHEWGYKYRANKKEVYFDGHERTDVVEYRNEWSKRMMEYKKLMKDFTEGSIIEPNLEPNQQEHVLVTQDECTFYSNDSKRDMWLMEGENLLLKKNPGMSIMVSEFQCPCHGTMRIKGWTSRKLFCAGQNRDGYWDHQDLLKQLQEDVIPLFESLHPNAKGIFIFDQSSNHGAYANALVASRMPLGPKPADEMEPFKFKDTTYIRDEELHVQAMYIKKDIIQERKNGKSKLKKIIYFKGIQKILEERGLWMEQDPYRQGKKWRLSCNDDEKPDHKCCARHLLANQPDFKKQKSALQETVEQNHVFEMYPKFHCETNWIERYWSYAKKEARANCDYSFKSLQKNVDKFLDSTGDIKRIQNYYNRCWRYIEAYSLGMDAIQAMDEVKQFSRRVKAHRKIPEHM</sequence>
<feature type="region of interest" description="Disordered" evidence="1">
    <location>
        <begin position="1"/>
        <end position="34"/>
    </location>
</feature>